<dbReference type="AlphaFoldDB" id="A0A0V1N1Z7"/>
<evidence type="ECO:0000313" key="4">
    <source>
        <dbReference type="Proteomes" id="UP000054843"/>
    </source>
</evidence>
<feature type="transmembrane region" description="Helical" evidence="2">
    <location>
        <begin position="50"/>
        <end position="66"/>
    </location>
</feature>
<evidence type="ECO:0000313" key="3">
    <source>
        <dbReference type="EMBL" id="KRZ77962.1"/>
    </source>
</evidence>
<sequence length="104" mass="11721">MKPDNSGFVVRNLEGRKPDHEETKREPVNTSSEQKLAQPNLIATADEQNASGFVIIFLCFYVLLNLDDSFAKTLKLVKKSINLEESKEGSTQRVLGKLDKQQQN</sequence>
<dbReference type="OrthoDB" id="10439556at2759"/>
<reference evidence="3 4" key="1">
    <citation type="submission" date="2015-01" db="EMBL/GenBank/DDBJ databases">
        <title>Evolution of Trichinella species and genotypes.</title>
        <authorList>
            <person name="Korhonen P.K."/>
            <person name="Edoardo P."/>
            <person name="Giuseppe L.R."/>
            <person name="Gasser R.B."/>
        </authorList>
    </citation>
    <scope>NUCLEOTIDE SEQUENCE [LARGE SCALE GENOMIC DNA]</scope>
    <source>
        <strain evidence="3">ISS1980</strain>
    </source>
</reference>
<feature type="compositionally biased region" description="Basic and acidic residues" evidence="1">
    <location>
        <begin position="13"/>
        <end position="27"/>
    </location>
</feature>
<accession>A0A0V1N1Z7</accession>
<keyword evidence="2" id="KW-1133">Transmembrane helix</keyword>
<evidence type="ECO:0000256" key="1">
    <source>
        <dbReference type="SAM" id="MobiDB-lite"/>
    </source>
</evidence>
<comment type="caution">
    <text evidence="3">The sequence shown here is derived from an EMBL/GenBank/DDBJ whole genome shotgun (WGS) entry which is preliminary data.</text>
</comment>
<feature type="region of interest" description="Disordered" evidence="1">
    <location>
        <begin position="1"/>
        <end position="37"/>
    </location>
</feature>
<feature type="compositionally biased region" description="Polar residues" evidence="1">
    <location>
        <begin position="28"/>
        <end position="37"/>
    </location>
</feature>
<dbReference type="EMBL" id="JYDO01000015">
    <property type="protein sequence ID" value="KRZ77962.1"/>
    <property type="molecule type" value="Genomic_DNA"/>
</dbReference>
<name>A0A0V1N1Z7_9BILA</name>
<evidence type="ECO:0000256" key="2">
    <source>
        <dbReference type="SAM" id="Phobius"/>
    </source>
</evidence>
<protein>
    <submittedName>
        <fullName evidence="3">Uncharacterized protein</fullName>
    </submittedName>
</protein>
<keyword evidence="2" id="KW-0472">Membrane</keyword>
<proteinExistence type="predicted"/>
<dbReference type="Proteomes" id="UP000054843">
    <property type="component" value="Unassembled WGS sequence"/>
</dbReference>
<organism evidence="3 4">
    <name type="scientific">Trichinella papuae</name>
    <dbReference type="NCBI Taxonomy" id="268474"/>
    <lineage>
        <taxon>Eukaryota</taxon>
        <taxon>Metazoa</taxon>
        <taxon>Ecdysozoa</taxon>
        <taxon>Nematoda</taxon>
        <taxon>Enoplea</taxon>
        <taxon>Dorylaimia</taxon>
        <taxon>Trichinellida</taxon>
        <taxon>Trichinellidae</taxon>
        <taxon>Trichinella</taxon>
    </lineage>
</organism>
<keyword evidence="2" id="KW-0812">Transmembrane</keyword>
<keyword evidence="4" id="KW-1185">Reference proteome</keyword>
<gene>
    <name evidence="3" type="ORF">T10_10722</name>
</gene>